<dbReference type="PANTHER" id="PTHR23389">
    <property type="entry name" value="CHROMOSOME TRANSMISSION FIDELITY FACTOR 18"/>
    <property type="match status" value="1"/>
</dbReference>
<dbReference type="InterPro" id="IPR001679">
    <property type="entry name" value="DNA_ligase"/>
</dbReference>
<dbReference type="InterPro" id="IPR004149">
    <property type="entry name" value="Znf_DNAligase_C4"/>
</dbReference>
<dbReference type="InterPro" id="IPR013839">
    <property type="entry name" value="DNAligase_adenylation"/>
</dbReference>
<reference evidence="17 18" key="1">
    <citation type="journal article" date="2009" name="Stand. Genomic Sci.">
        <title>Complete genome sequence of Rhodothermus marinus type strain (R-10).</title>
        <authorList>
            <person name="Nolan M."/>
            <person name="Tindall B.J."/>
            <person name="Pomrenke H."/>
            <person name="Lapidus A."/>
            <person name="Copeland A."/>
            <person name="Glavina Del Rio T."/>
            <person name="Lucas S."/>
            <person name="Chen F."/>
            <person name="Tice H."/>
            <person name="Cheng J.F."/>
            <person name="Saunders E."/>
            <person name="Han C."/>
            <person name="Bruce D."/>
            <person name="Goodwin L."/>
            <person name="Chain P."/>
            <person name="Pitluck S."/>
            <person name="Ovchinikova G."/>
            <person name="Pati A."/>
            <person name="Ivanova N."/>
            <person name="Mavromatis K."/>
            <person name="Chen A."/>
            <person name="Palaniappan K."/>
            <person name="Land M."/>
            <person name="Hauser L."/>
            <person name="Chang Y.J."/>
            <person name="Jeffries C.D."/>
            <person name="Brettin T."/>
            <person name="Goker M."/>
            <person name="Bristow J."/>
            <person name="Eisen J.A."/>
            <person name="Markowitz V."/>
            <person name="Hugenholtz P."/>
            <person name="Kyrpides N.C."/>
            <person name="Klenk H.P."/>
            <person name="Detter J.C."/>
        </authorList>
    </citation>
    <scope>NUCLEOTIDE SEQUENCE [LARGE SCALE GENOMIC DNA]</scope>
    <source>
        <strain evidence="18">ATCC 43812 / DSM 4252 / R-10</strain>
    </source>
</reference>
<dbReference type="eggNOG" id="COG0272">
    <property type="taxonomic scope" value="Bacteria"/>
</dbReference>
<dbReference type="EMBL" id="CP001807">
    <property type="protein sequence ID" value="ACY48112.1"/>
    <property type="molecule type" value="Genomic_DNA"/>
</dbReference>
<dbReference type="GO" id="GO:0003677">
    <property type="term" value="F:DNA binding"/>
    <property type="evidence" value="ECO:0007669"/>
    <property type="project" value="InterPro"/>
</dbReference>
<dbReference type="SUPFAM" id="SSF52113">
    <property type="entry name" value="BRCT domain"/>
    <property type="match status" value="1"/>
</dbReference>
<dbReference type="InterPro" id="IPR018239">
    <property type="entry name" value="DNA_ligase_AS"/>
</dbReference>
<keyword evidence="18" id="KW-1185">Reference proteome</keyword>
<evidence type="ECO:0000256" key="7">
    <source>
        <dbReference type="ARBA" id="ARBA00022763"/>
    </source>
</evidence>
<dbReference type="InterPro" id="IPR003583">
    <property type="entry name" value="Hlx-hairpin-Hlx_DNA-bd_motif"/>
</dbReference>
<dbReference type="NCBIfam" id="NF005932">
    <property type="entry name" value="PRK07956.1"/>
    <property type="match status" value="1"/>
</dbReference>
<dbReference type="Gene3D" id="1.10.287.610">
    <property type="entry name" value="Helix hairpin bin"/>
    <property type="match status" value="1"/>
</dbReference>
<dbReference type="SMR" id="D0MI04"/>
<feature type="binding site" evidence="14">
    <location>
        <position position="332"/>
    </location>
    <ligand>
        <name>NAD(+)</name>
        <dbReference type="ChEBI" id="CHEBI:57540"/>
    </ligand>
</feature>
<proteinExistence type="inferred from homology"/>
<keyword evidence="14" id="KW-0464">Manganese</keyword>
<sequence length="712" mass="79561">METHTAPQTAEARLLEATHTLLQTVRQRDLEAIDRKEAEALAARLREVLNQHAYRYYVLDNPLIPDADYDLLMQALRKLEARFPELVTPDSPTQRVGGPPLGRFEKVRHPEPLLSLNNAFGEEDVRVWYERCCRMLAERLGQPVQPAVTAELKIDGLAMALTYENGVLTVGATRGDGIEGENVTQNVRTIPAIPLRIPVDPAVGPPPTRLEVRGEVYMRKRDFERLNEQLQARGERPFANPRNAAAGSVRQLNPQVTALRPLSFFAYGIGPVEGAEVPDSQYEVLQWLGRLGFPVNEHARRFEHLDDVLEYCRYWTEHRDELDYEIDGVVLKIDHRPWQALLGAISNAPRWAVAYKFPAREAITRLLDIMVSVGRTGVVKPVAVLEPVEVGGVTVSQATLHNEDYVRSRDIRIGDLVVVIRAGDVIPQVVRPVVEARTGNERPWRMPERCPSCGSQLVRLPGEADYYCVASDCPAQFVRLLEHFAGRDAMDIEGMGSQVARQLAESGLVRRLSDLYRLKLEDLLKLEGFAETRARNLLRAIEASKQRPLSRLLFGLGIRHVGKTTAELLVQRFASIDELAAATIDELAALEGVGPITAESIANWFRVEDNRRLIEELKELGVNTQRLPEEAPAAESPVRGKTFVLTGALPHLTRKEAEELIKRAGGRVASSVSRNTDYVVVGENPGSKYDRARQLGIPMLDEDGLLRLLGMK</sequence>
<dbReference type="Gene3D" id="6.20.10.30">
    <property type="match status" value="1"/>
</dbReference>
<feature type="binding site" evidence="14">
    <location>
        <position position="215"/>
    </location>
    <ligand>
        <name>NAD(+)</name>
        <dbReference type="ChEBI" id="CHEBI:57540"/>
    </ligand>
</feature>
<comment type="cofactor">
    <cofactor evidence="14">
        <name>Mg(2+)</name>
        <dbReference type="ChEBI" id="CHEBI:18420"/>
    </cofactor>
    <cofactor evidence="14">
        <name>Mn(2+)</name>
        <dbReference type="ChEBI" id="CHEBI:29035"/>
    </cofactor>
</comment>
<dbReference type="OrthoDB" id="9759736at2"/>
<dbReference type="GO" id="GO:0003911">
    <property type="term" value="F:DNA ligase (NAD+) activity"/>
    <property type="evidence" value="ECO:0007669"/>
    <property type="project" value="UniProtKB-UniRule"/>
</dbReference>
<keyword evidence="7 14" id="KW-0227">DNA damage</keyword>
<dbReference type="Pfam" id="PF01653">
    <property type="entry name" value="DNA_ligase_aden"/>
    <property type="match status" value="1"/>
</dbReference>
<dbReference type="FunFam" id="3.30.470.30:FF:000001">
    <property type="entry name" value="DNA ligase"/>
    <property type="match status" value="1"/>
</dbReference>
<evidence type="ECO:0000256" key="8">
    <source>
        <dbReference type="ARBA" id="ARBA00022833"/>
    </source>
</evidence>
<dbReference type="PROSITE" id="PS01055">
    <property type="entry name" value="DNA_LIGASE_N1"/>
    <property type="match status" value="1"/>
</dbReference>
<dbReference type="EC" id="6.5.1.2" evidence="2 14"/>
<evidence type="ECO:0000256" key="1">
    <source>
        <dbReference type="ARBA" id="ARBA00004067"/>
    </source>
</evidence>
<evidence type="ECO:0000313" key="18">
    <source>
        <dbReference type="Proteomes" id="UP000002221"/>
    </source>
</evidence>
<feature type="binding site" evidence="14">
    <location>
        <position position="450"/>
    </location>
    <ligand>
        <name>Zn(2+)</name>
        <dbReference type="ChEBI" id="CHEBI:29105"/>
    </ligand>
</feature>
<evidence type="ECO:0000256" key="3">
    <source>
        <dbReference type="ARBA" id="ARBA00013308"/>
    </source>
</evidence>
<dbReference type="PIRSF" id="PIRSF001604">
    <property type="entry name" value="LigA"/>
    <property type="match status" value="1"/>
</dbReference>
<dbReference type="SUPFAM" id="SSF50249">
    <property type="entry name" value="Nucleic acid-binding proteins"/>
    <property type="match status" value="1"/>
</dbReference>
<dbReference type="Pfam" id="PF03119">
    <property type="entry name" value="DNA_ligase_ZBD"/>
    <property type="match status" value="1"/>
</dbReference>
<name>D0MI04_RHOM4</name>
<feature type="active site" description="N6-AMP-lysine intermediate" evidence="14">
    <location>
        <position position="153"/>
    </location>
</feature>
<dbReference type="InterPro" id="IPR036420">
    <property type="entry name" value="BRCT_dom_sf"/>
</dbReference>
<evidence type="ECO:0000256" key="14">
    <source>
        <dbReference type="HAMAP-Rule" id="MF_01588"/>
    </source>
</evidence>
<dbReference type="GO" id="GO:0006281">
    <property type="term" value="P:DNA repair"/>
    <property type="evidence" value="ECO:0007669"/>
    <property type="project" value="UniProtKB-KW"/>
</dbReference>
<feature type="binding site" evidence="14">
    <location>
        <position position="174"/>
    </location>
    <ligand>
        <name>NAD(+)</name>
        <dbReference type="ChEBI" id="CHEBI:57540"/>
    </ligand>
</feature>
<dbReference type="CDD" id="cd17748">
    <property type="entry name" value="BRCT_DNA_ligase_like"/>
    <property type="match status" value="1"/>
</dbReference>
<feature type="binding site" evidence="14">
    <location>
        <position position="356"/>
    </location>
    <ligand>
        <name>NAD(+)</name>
        <dbReference type="ChEBI" id="CHEBI:57540"/>
    </ligand>
</feature>
<dbReference type="FunFam" id="1.10.150.20:FF:000006">
    <property type="entry name" value="DNA ligase"/>
    <property type="match status" value="1"/>
</dbReference>
<dbReference type="HAMAP" id="MF_01588">
    <property type="entry name" value="DNA_ligase_A"/>
    <property type="match status" value="1"/>
</dbReference>
<organism evidence="17 18">
    <name type="scientific">Rhodothermus marinus (strain ATCC 43812 / DSM 4252 / R-10)</name>
    <name type="common">Rhodothermus obamensis</name>
    <dbReference type="NCBI Taxonomy" id="518766"/>
    <lineage>
        <taxon>Bacteria</taxon>
        <taxon>Pseudomonadati</taxon>
        <taxon>Rhodothermota</taxon>
        <taxon>Rhodothermia</taxon>
        <taxon>Rhodothermales</taxon>
        <taxon>Rhodothermaceae</taxon>
        <taxon>Rhodothermus</taxon>
    </lineage>
</organism>
<dbReference type="GO" id="GO:0006260">
    <property type="term" value="P:DNA replication"/>
    <property type="evidence" value="ECO:0007669"/>
    <property type="project" value="UniProtKB-KW"/>
</dbReference>
<protein>
    <recommendedName>
        <fullName evidence="3 14">DNA ligase</fullName>
        <ecNumber evidence="2 14">6.5.1.2</ecNumber>
    </recommendedName>
    <alternativeName>
        <fullName evidence="14">Polydeoxyribonucleotide synthase [NAD(+)]</fullName>
    </alternativeName>
</protein>
<dbReference type="Proteomes" id="UP000002221">
    <property type="component" value="Chromosome"/>
</dbReference>
<keyword evidence="11 14" id="KW-0234">DNA repair</keyword>
<dbReference type="Gene3D" id="1.10.150.20">
    <property type="entry name" value="5' to 3' exonuclease, C-terminal subdomain"/>
    <property type="match status" value="2"/>
</dbReference>
<evidence type="ECO:0000256" key="9">
    <source>
        <dbReference type="ARBA" id="ARBA00022842"/>
    </source>
</evidence>
<feature type="binding site" evidence="14">
    <location>
        <begin position="66"/>
        <end position="70"/>
    </location>
    <ligand>
        <name>NAD(+)</name>
        <dbReference type="ChEBI" id="CHEBI:57540"/>
    </ligand>
</feature>
<dbReference type="PROSITE" id="PS50172">
    <property type="entry name" value="BRCT"/>
    <property type="match status" value="1"/>
</dbReference>
<comment type="catalytic activity">
    <reaction evidence="12 14 15">
        <text>NAD(+) + (deoxyribonucleotide)n-3'-hydroxyl + 5'-phospho-(deoxyribonucleotide)m = (deoxyribonucleotide)n+m + AMP + beta-nicotinamide D-nucleotide.</text>
        <dbReference type="EC" id="6.5.1.2"/>
    </reaction>
</comment>
<dbReference type="STRING" id="518766.Rmar_1222"/>
<feature type="binding site" evidence="14">
    <location>
        <begin position="115"/>
        <end position="116"/>
    </location>
    <ligand>
        <name>NAD(+)</name>
        <dbReference type="ChEBI" id="CHEBI:57540"/>
    </ligand>
</feature>
<dbReference type="PANTHER" id="PTHR23389:SF9">
    <property type="entry name" value="DNA LIGASE"/>
    <property type="match status" value="1"/>
</dbReference>
<dbReference type="Gene3D" id="2.40.50.140">
    <property type="entry name" value="Nucleic acid-binding proteins"/>
    <property type="match status" value="1"/>
</dbReference>
<evidence type="ECO:0000256" key="13">
    <source>
        <dbReference type="ARBA" id="ARBA00060881"/>
    </source>
</evidence>
<dbReference type="Pfam" id="PF03120">
    <property type="entry name" value="OB_DNA_ligase"/>
    <property type="match status" value="1"/>
</dbReference>
<evidence type="ECO:0000256" key="10">
    <source>
        <dbReference type="ARBA" id="ARBA00023027"/>
    </source>
</evidence>
<dbReference type="FunFam" id="1.10.287.610:FF:000002">
    <property type="entry name" value="DNA ligase"/>
    <property type="match status" value="1"/>
</dbReference>
<evidence type="ECO:0000256" key="11">
    <source>
        <dbReference type="ARBA" id="ARBA00023204"/>
    </source>
</evidence>
<dbReference type="KEGG" id="rmr:Rmar_1222"/>
<gene>
    <name evidence="14" type="primary">ligA</name>
    <name evidence="17" type="ordered locus">Rmar_1222</name>
</gene>
<evidence type="ECO:0000256" key="4">
    <source>
        <dbReference type="ARBA" id="ARBA00022598"/>
    </source>
</evidence>
<dbReference type="GO" id="GO:0046872">
    <property type="term" value="F:metal ion binding"/>
    <property type="evidence" value="ECO:0007669"/>
    <property type="project" value="UniProtKB-KW"/>
</dbReference>
<feature type="binding site" evidence="14">
    <location>
        <position position="453"/>
    </location>
    <ligand>
        <name>Zn(2+)</name>
        <dbReference type="ChEBI" id="CHEBI:29105"/>
    </ligand>
</feature>
<dbReference type="PROSITE" id="PS01056">
    <property type="entry name" value="DNA_LIGASE_N2"/>
    <property type="match status" value="1"/>
</dbReference>
<dbReference type="SMART" id="SM00292">
    <property type="entry name" value="BRCT"/>
    <property type="match status" value="1"/>
</dbReference>
<dbReference type="GO" id="GO:0005829">
    <property type="term" value="C:cytosol"/>
    <property type="evidence" value="ECO:0007669"/>
    <property type="project" value="TreeGrafter"/>
</dbReference>
<feature type="binding site" evidence="14">
    <location>
        <position position="473"/>
    </location>
    <ligand>
        <name>Zn(2+)</name>
        <dbReference type="ChEBI" id="CHEBI:29105"/>
    </ligand>
</feature>
<feature type="binding site" evidence="14">
    <location>
        <position position="151"/>
    </location>
    <ligand>
        <name>NAD(+)</name>
        <dbReference type="ChEBI" id="CHEBI:57540"/>
    </ligand>
</feature>
<keyword evidence="9 14" id="KW-0460">Magnesium</keyword>
<dbReference type="SUPFAM" id="SSF56091">
    <property type="entry name" value="DNA ligase/mRNA capping enzyme, catalytic domain"/>
    <property type="match status" value="1"/>
</dbReference>
<dbReference type="InterPro" id="IPR041663">
    <property type="entry name" value="DisA/LigA_HHH"/>
</dbReference>
<dbReference type="Pfam" id="PF00533">
    <property type="entry name" value="BRCT"/>
    <property type="match status" value="1"/>
</dbReference>
<evidence type="ECO:0000256" key="15">
    <source>
        <dbReference type="RuleBase" id="RU000618"/>
    </source>
</evidence>
<accession>D0MI04</accession>
<dbReference type="SMART" id="SM00278">
    <property type="entry name" value="HhH1"/>
    <property type="match status" value="3"/>
</dbReference>
<dbReference type="InterPro" id="IPR004150">
    <property type="entry name" value="NAD_DNA_ligase_OB"/>
</dbReference>
<dbReference type="AlphaFoldDB" id="D0MI04"/>
<dbReference type="InterPro" id="IPR013840">
    <property type="entry name" value="DNAligase_N"/>
</dbReference>
<keyword evidence="6 14" id="KW-0479">Metal-binding</keyword>
<evidence type="ECO:0000256" key="5">
    <source>
        <dbReference type="ARBA" id="ARBA00022705"/>
    </source>
</evidence>
<dbReference type="InterPro" id="IPR010994">
    <property type="entry name" value="RuvA_2-like"/>
</dbReference>
<comment type="similarity">
    <text evidence="13 14">Belongs to the NAD-dependent DNA ligase family. LigA subfamily.</text>
</comment>
<dbReference type="HOGENOM" id="CLU_007764_2_1_10"/>
<dbReference type="Gene3D" id="3.40.50.10190">
    <property type="entry name" value="BRCT domain"/>
    <property type="match status" value="1"/>
</dbReference>
<dbReference type="Pfam" id="PF12826">
    <property type="entry name" value="HHH_2"/>
    <property type="match status" value="1"/>
</dbReference>
<dbReference type="Pfam" id="PF14520">
    <property type="entry name" value="HHH_5"/>
    <property type="match status" value="1"/>
</dbReference>
<dbReference type="NCBIfam" id="TIGR00575">
    <property type="entry name" value="dnlj"/>
    <property type="match status" value="1"/>
</dbReference>
<feature type="domain" description="BRCT" evidence="16">
    <location>
        <begin position="633"/>
        <end position="712"/>
    </location>
</feature>
<dbReference type="CDD" id="cd00114">
    <property type="entry name" value="LIGANc"/>
    <property type="match status" value="1"/>
</dbReference>
<dbReference type="InterPro" id="IPR033136">
    <property type="entry name" value="DNA_ligase_CS"/>
</dbReference>
<dbReference type="InterPro" id="IPR001357">
    <property type="entry name" value="BRCT_dom"/>
</dbReference>
<evidence type="ECO:0000259" key="16">
    <source>
        <dbReference type="PROSITE" id="PS50172"/>
    </source>
</evidence>
<keyword evidence="8 14" id="KW-0862">Zinc</keyword>
<evidence type="ECO:0000256" key="12">
    <source>
        <dbReference type="ARBA" id="ARBA00034005"/>
    </source>
</evidence>
<feature type="binding site" evidence="14">
    <location>
        <position position="468"/>
    </location>
    <ligand>
        <name>Zn(2+)</name>
        <dbReference type="ChEBI" id="CHEBI:29105"/>
    </ligand>
</feature>
<evidence type="ECO:0000256" key="6">
    <source>
        <dbReference type="ARBA" id="ARBA00022723"/>
    </source>
</evidence>
<dbReference type="FunFam" id="2.40.50.140:FF:000012">
    <property type="entry name" value="DNA ligase"/>
    <property type="match status" value="1"/>
</dbReference>
<evidence type="ECO:0000313" key="17">
    <source>
        <dbReference type="EMBL" id="ACY48112.1"/>
    </source>
</evidence>
<dbReference type="FunFam" id="1.10.150.20:FF:000007">
    <property type="entry name" value="DNA ligase"/>
    <property type="match status" value="1"/>
</dbReference>
<dbReference type="InterPro" id="IPR012340">
    <property type="entry name" value="NA-bd_OB-fold"/>
</dbReference>
<dbReference type="RefSeq" id="WP_012843724.1">
    <property type="nucleotide sequence ID" value="NC_013501.1"/>
</dbReference>
<keyword evidence="5 14" id="KW-0235">DNA replication</keyword>
<keyword evidence="4 14" id="KW-0436">Ligase</keyword>
<evidence type="ECO:0000256" key="2">
    <source>
        <dbReference type="ARBA" id="ARBA00012722"/>
    </source>
</evidence>
<dbReference type="Gene3D" id="3.30.470.30">
    <property type="entry name" value="DNA ligase/mRNA capping enzyme"/>
    <property type="match status" value="1"/>
</dbReference>
<keyword evidence="10 14" id="KW-0520">NAD</keyword>
<comment type="function">
    <text evidence="1 14">DNA ligase that catalyzes the formation of phosphodiester linkages between 5'-phosphoryl and 3'-hydroxyl groups in double-stranded DNA using NAD as a coenzyme and as the energy source for the reaction. It is essential for DNA replication and repair of damaged DNA.</text>
</comment>
<dbReference type="SMART" id="SM00532">
    <property type="entry name" value="LIGANc"/>
    <property type="match status" value="1"/>
</dbReference>
<dbReference type="SUPFAM" id="SSF47781">
    <property type="entry name" value="RuvA domain 2-like"/>
    <property type="match status" value="1"/>
</dbReference>